<sequence length="283" mass="31843">MLIKHFLKCNRENTSLGQIAVVENAFGELEAVVVTGLEAPTYQGSYPVCVAFNRSSMIGLTDFDWFGWDELLWTRFRISGSIIESRTEDGLQSIHKIAGKNLLEFVKNDANMKDAMNRAPDQVIFMPKAGEKIPSEARIVEEVFPAVVEAEPEFAELFDPNDVAMFVEGLQAVGYGLEVVNRKWNTDLVTGKPIQRDPLHMQMLIVSEIAEATEGCRKGLMDDHLPHRKMEEVEMADAIIRILDYANVRGLDLAGAIMEKIEYNMTRKDHKREARLAEGGKKV</sequence>
<dbReference type="Proteomes" id="UP000831536">
    <property type="component" value="Segment"/>
</dbReference>
<accession>A0AAE9KU76</accession>
<organism evidence="1 2">
    <name type="scientific">Pseudomonas phage EM</name>
    <dbReference type="NCBI Taxonomy" id="2936914"/>
    <lineage>
        <taxon>Viruses</taxon>
        <taxon>Duplodnaviria</taxon>
        <taxon>Heunggongvirae</taxon>
        <taxon>Uroviricota</taxon>
        <taxon>Caudoviricetes</taxon>
        <taxon>Vandenendeviridae</taxon>
        <taxon>Skurskavirinae</taxon>
        <taxon>Baldwinvirus</taxon>
        <taxon>Baldwinvirus EM</taxon>
    </lineage>
</organism>
<keyword evidence="2" id="KW-1185">Reference proteome</keyword>
<dbReference type="EMBL" id="ON169972">
    <property type="protein sequence ID" value="UPW35901.1"/>
    <property type="molecule type" value="Genomic_DNA"/>
</dbReference>
<dbReference type="Gene3D" id="1.10.287.1080">
    <property type="entry name" value="MazG-like"/>
    <property type="match status" value="1"/>
</dbReference>
<dbReference type="CDD" id="cd11542">
    <property type="entry name" value="NTP-PPase_u5"/>
    <property type="match status" value="1"/>
</dbReference>
<dbReference type="SUPFAM" id="SSF101386">
    <property type="entry name" value="all-alpha NTP pyrophosphatases"/>
    <property type="match status" value="1"/>
</dbReference>
<protein>
    <submittedName>
        <fullName evidence="1">Nucleoside triphosphate pyrophosphohydrolase domain-containing protein</fullName>
    </submittedName>
</protein>
<reference evidence="1" key="1">
    <citation type="journal article" date="2022" name="J. Appl. Microbiol.">
        <title>Bacteriophage-Antibiotic Combinations Against Multidrug-Resistant Pseudomonas aeruginosa.</title>
        <authorList>
            <person name="Holger D."/>
            <person name="Lev K.L."/>
            <person name="Kebriaei R."/>
            <person name="Morrisette T."/>
            <person name="Shah R."/>
            <person name="Alexander J."/>
            <person name="Lehman S.M."/>
            <person name="Rybak M.J."/>
        </authorList>
    </citation>
    <scope>NUCLEOTIDE SEQUENCE</scope>
</reference>
<gene>
    <name evidence="1" type="ORF">EM_116</name>
</gene>
<proteinExistence type="predicted"/>
<evidence type="ECO:0000313" key="2">
    <source>
        <dbReference type="Proteomes" id="UP000831536"/>
    </source>
</evidence>
<evidence type="ECO:0000313" key="1">
    <source>
        <dbReference type="EMBL" id="UPW35901.1"/>
    </source>
</evidence>
<name>A0AAE9KU76_9CAUD</name>